<dbReference type="RefSeq" id="WP_378591943.1">
    <property type="nucleotide sequence ID" value="NZ_JBHSKD010000023.1"/>
</dbReference>
<organism evidence="2 3">
    <name type="scientific">Nocardioides taihuensis</name>
    <dbReference type="NCBI Taxonomy" id="1835606"/>
    <lineage>
        <taxon>Bacteria</taxon>
        <taxon>Bacillati</taxon>
        <taxon>Actinomycetota</taxon>
        <taxon>Actinomycetes</taxon>
        <taxon>Propionibacteriales</taxon>
        <taxon>Nocardioidaceae</taxon>
        <taxon>Nocardioides</taxon>
    </lineage>
</organism>
<feature type="domain" description="DUF58" evidence="1">
    <location>
        <begin position="198"/>
        <end position="363"/>
    </location>
</feature>
<comment type="caution">
    <text evidence="2">The sequence shown here is derived from an EMBL/GenBank/DDBJ whole genome shotgun (WGS) entry which is preliminary data.</text>
</comment>
<accession>A0ABW0BM91</accession>
<protein>
    <submittedName>
        <fullName evidence="2">DUF58 domain-containing protein</fullName>
    </submittedName>
</protein>
<dbReference type="PANTHER" id="PTHR33608">
    <property type="entry name" value="BLL2464 PROTEIN"/>
    <property type="match status" value="1"/>
</dbReference>
<dbReference type="EMBL" id="JBHSKD010000023">
    <property type="protein sequence ID" value="MFC5178360.1"/>
    <property type="molecule type" value="Genomic_DNA"/>
</dbReference>
<dbReference type="PANTHER" id="PTHR33608:SF14">
    <property type="entry name" value="POSSIBLE CONSERVED SECRETED PROTEIN"/>
    <property type="match status" value="1"/>
</dbReference>
<dbReference type="Pfam" id="PF01882">
    <property type="entry name" value="DUF58"/>
    <property type="match status" value="1"/>
</dbReference>
<keyword evidence="3" id="KW-1185">Reference proteome</keyword>
<name>A0ABW0BM91_9ACTN</name>
<gene>
    <name evidence="2" type="ORF">ACFPGP_16900</name>
</gene>
<proteinExistence type="predicted"/>
<evidence type="ECO:0000259" key="1">
    <source>
        <dbReference type="Pfam" id="PF01882"/>
    </source>
</evidence>
<sequence length="433" mass="45585">MTGWRVTGALRRAVAVGGLGAALAALLGDPVVLVLTAPFLGYAVLALVHRPSTTPHVASRLEHTTLHEGQGTRAVLEVDDLSGVEHVARLGASAPFVATHPADGRVGGLVPRSGGVGPAEVVETSPRRWGRRTLGHESVALTSRWAGYRWGPVVQGGRELTVLPVTAPYDSRAEAPHPVGLVGAHRSRRAGTGTEFADIRAFHTGDRLRRINWRVSLRTGDLHVVSTRAEEDTGVLLVVDALADHGRSGGLDGGASSLDVSVRASAAIAEHAVRRGDRVGLRVVAPSGALVRPASGQRHLRRLLGRLAVVRPGPLAAREGELTFGAVGGSVVVVVSPMLSPEIGTATATLARRGVAVLVVDPLPHDVEPAVIEGTDPVVADLAWRMRLLERDQVLARLAAIGCPVVPWRGPGTLDEVLRRLARRAQLPTVRVR</sequence>
<reference evidence="3" key="1">
    <citation type="journal article" date="2019" name="Int. J. Syst. Evol. Microbiol.">
        <title>The Global Catalogue of Microorganisms (GCM) 10K type strain sequencing project: providing services to taxonomists for standard genome sequencing and annotation.</title>
        <authorList>
            <consortium name="The Broad Institute Genomics Platform"/>
            <consortium name="The Broad Institute Genome Sequencing Center for Infectious Disease"/>
            <person name="Wu L."/>
            <person name="Ma J."/>
        </authorList>
    </citation>
    <scope>NUCLEOTIDE SEQUENCE [LARGE SCALE GENOMIC DNA]</scope>
    <source>
        <strain evidence="3">DFY41</strain>
    </source>
</reference>
<dbReference type="InterPro" id="IPR002881">
    <property type="entry name" value="DUF58"/>
</dbReference>
<evidence type="ECO:0000313" key="3">
    <source>
        <dbReference type="Proteomes" id="UP001596087"/>
    </source>
</evidence>
<dbReference type="Proteomes" id="UP001596087">
    <property type="component" value="Unassembled WGS sequence"/>
</dbReference>
<evidence type="ECO:0000313" key="2">
    <source>
        <dbReference type="EMBL" id="MFC5178360.1"/>
    </source>
</evidence>